<accession>A0A5S9IR90</accession>
<dbReference type="EMBL" id="AP019860">
    <property type="protein sequence ID" value="BBM86653.1"/>
    <property type="molecule type" value="Genomic_DNA"/>
</dbReference>
<dbReference type="InterPro" id="IPR054266">
    <property type="entry name" value="DUF6997"/>
</dbReference>
<evidence type="ECO:0000313" key="3">
    <source>
        <dbReference type="Proteomes" id="UP000326354"/>
    </source>
</evidence>
<reference evidence="2 3" key="1">
    <citation type="submission" date="2019-08" db="EMBL/GenBank/DDBJ databases">
        <title>Complete genome sequence of Candidatus Uab amorphum.</title>
        <authorList>
            <person name="Shiratori T."/>
            <person name="Suzuki S."/>
            <person name="Kakizawa Y."/>
            <person name="Ishida K."/>
        </authorList>
    </citation>
    <scope>NUCLEOTIDE SEQUENCE [LARGE SCALE GENOMIC DNA]</scope>
    <source>
        <strain evidence="2 3">SRT547</strain>
    </source>
</reference>
<evidence type="ECO:0000259" key="1">
    <source>
        <dbReference type="Pfam" id="PF22518"/>
    </source>
</evidence>
<dbReference type="Proteomes" id="UP000326354">
    <property type="component" value="Chromosome"/>
</dbReference>
<dbReference type="OrthoDB" id="3034681at2"/>
<proteinExistence type="predicted"/>
<dbReference type="AlphaFoldDB" id="A0A5S9IR90"/>
<protein>
    <recommendedName>
        <fullName evidence="1">DUF6997 domain-containing protein</fullName>
    </recommendedName>
</protein>
<gene>
    <name evidence="2" type="ORF">UABAM_05039</name>
</gene>
<sequence length="279" mass="31441">MSIFFEAIQKLEKSQQLVGQPISFQDYITTLGIGTKNTAQYISINSLNDLSRDLYEADCMVFRLGAPKGARYTHFALAKTAQGWDDYFFIDENIFSSTKVEMYLPDVSVRSLFAYQLLPVLTETSIVNLAIASGLLPHALGISAQQIIPATGKSSFTFEFQPISTCATTLLHNQGQVEIDALFVGQRNDRECLFVVEAKIGKDFSSLAKHKLLYPILSVCEKIPSYMKVVPVYLRVIKKDNSIEFNIAECELSRYNDTFGAMDQLRCHKVKRYVLHGYN</sequence>
<organism evidence="2 3">
    <name type="scientific">Uabimicrobium amorphum</name>
    <dbReference type="NCBI Taxonomy" id="2596890"/>
    <lineage>
        <taxon>Bacteria</taxon>
        <taxon>Pseudomonadati</taxon>
        <taxon>Planctomycetota</taxon>
        <taxon>Candidatus Uabimicrobiia</taxon>
        <taxon>Candidatus Uabimicrobiales</taxon>
        <taxon>Candidatus Uabimicrobiaceae</taxon>
        <taxon>Candidatus Uabimicrobium</taxon>
    </lineage>
</organism>
<name>A0A5S9IR90_UABAM</name>
<dbReference type="RefSeq" id="WP_151970699.1">
    <property type="nucleotide sequence ID" value="NZ_AP019860.1"/>
</dbReference>
<evidence type="ECO:0000313" key="2">
    <source>
        <dbReference type="EMBL" id="BBM86653.1"/>
    </source>
</evidence>
<feature type="domain" description="DUF6997" evidence="1">
    <location>
        <begin position="119"/>
        <end position="257"/>
    </location>
</feature>
<dbReference type="KEGG" id="uam:UABAM_05039"/>
<keyword evidence="3" id="KW-1185">Reference proteome</keyword>
<dbReference type="Pfam" id="PF22518">
    <property type="entry name" value="DUF6997"/>
    <property type="match status" value="1"/>
</dbReference>